<protein>
    <submittedName>
        <fullName evidence="10">Uncharacterized protein</fullName>
    </submittedName>
</protein>
<dbReference type="Gene3D" id="1.10.287.1490">
    <property type="match status" value="2"/>
</dbReference>
<feature type="region of interest" description="Disordered" evidence="8">
    <location>
        <begin position="135"/>
        <end position="169"/>
    </location>
</feature>
<dbReference type="PANTHER" id="PTHR13815">
    <property type="entry name" value="GOLGIN-84"/>
    <property type="match status" value="1"/>
</dbReference>
<dbReference type="EnsemblMetazoa" id="tetur10g04530.1">
    <property type="protein sequence ID" value="tetur10g04530.1"/>
    <property type="gene ID" value="tetur10g04530"/>
</dbReference>
<keyword evidence="5 7" id="KW-0175">Coiled coil</keyword>
<dbReference type="InterPro" id="IPR019177">
    <property type="entry name" value="Golgin_subfamily_A_member_5"/>
</dbReference>
<dbReference type="GO" id="GO:0000139">
    <property type="term" value="C:Golgi membrane"/>
    <property type="evidence" value="ECO:0007669"/>
    <property type="project" value="UniProtKB-SubCell"/>
</dbReference>
<sequence length="686" mass="78919">MSSWLSGLASKTEDILNKMDHAAANVLSTSESKIVGRSNVSSDYRENENYHQIDIDGSSTIYQQRPQPQYISLGNQNTVQGSQRSAPHSRSSSISSSFSTISAREVVNNSNYTKPSNTKAVDDDEKLFEFLNSKGSSVASTQGSDSPKTDVTSEEKQWSEVENPDVETSSDKLETIVEVKRETSDQVIKLKDQVKSLTREITQLTKRNVDLETDCKRLQKRLDNWQSQIVSSDNALRELQSRESDLKTTVDVKDSQLAVLRVRLEECDDKLKEKANIIKRLEEENETLLKEREDNLSNFDENLLSLRHRIKELEESLLNEKEIRIQAQQETMNTIGNYQESQRQLSEEIANLQRQCALERNMAKELEKQFHALQTNHEALENEFSEYRIKAQRTLQSKDDLIKALQNDGTFKENEDTNQVNILLQSECDSLLLEVQDLRNKNDALTKELDTIWKTQITSLNERISQLSATLEEEQDSKNDLKNEVIRLQEELKDSDEDHERIKNNLQARIQDRDIEIEKLRKQLVSKRSSAPGASSYDELETRIKNLTENLIQKQTYVEQLSSERHSLALQLERTESRLRESLDVISSNKNMNNIPGAVTIGMMHSSPASNLVNRIRPLVEESPYDGQVTRRVKRAYDHIDGFSLRLGLILRHHPSARAFVIFYILLLHIWVIFILFNYRPKITEP</sequence>
<evidence type="ECO:0000256" key="7">
    <source>
        <dbReference type="SAM" id="Coils"/>
    </source>
</evidence>
<dbReference type="STRING" id="32264.T1KFV8"/>
<organism evidence="10 11">
    <name type="scientific">Tetranychus urticae</name>
    <name type="common">Two-spotted spider mite</name>
    <dbReference type="NCBI Taxonomy" id="32264"/>
    <lineage>
        <taxon>Eukaryota</taxon>
        <taxon>Metazoa</taxon>
        <taxon>Ecdysozoa</taxon>
        <taxon>Arthropoda</taxon>
        <taxon>Chelicerata</taxon>
        <taxon>Arachnida</taxon>
        <taxon>Acari</taxon>
        <taxon>Acariformes</taxon>
        <taxon>Trombidiformes</taxon>
        <taxon>Prostigmata</taxon>
        <taxon>Eleutherengona</taxon>
        <taxon>Raphignathae</taxon>
        <taxon>Tetranychoidea</taxon>
        <taxon>Tetranychidae</taxon>
        <taxon>Tetranychus</taxon>
    </lineage>
</organism>
<feature type="compositionally biased region" description="Polar residues" evidence="8">
    <location>
        <begin position="72"/>
        <end position="81"/>
    </location>
</feature>
<proteinExistence type="predicted"/>
<gene>
    <name evidence="10" type="primary">107363474</name>
</gene>
<dbReference type="eggNOG" id="KOG4677">
    <property type="taxonomic scope" value="Eukaryota"/>
</dbReference>
<keyword evidence="6 9" id="KW-0472">Membrane</keyword>
<feature type="compositionally biased region" description="Low complexity" evidence="8">
    <location>
        <begin position="82"/>
        <end position="99"/>
    </location>
</feature>
<dbReference type="KEGG" id="tut:107363474"/>
<dbReference type="GO" id="GO:0007030">
    <property type="term" value="P:Golgi organization"/>
    <property type="evidence" value="ECO:0007669"/>
    <property type="project" value="InterPro"/>
</dbReference>
<dbReference type="OMA" id="CSSYEAH"/>
<keyword evidence="3 9" id="KW-1133">Transmembrane helix</keyword>
<feature type="coiled-coil region" evidence="7">
    <location>
        <begin position="180"/>
        <end position="390"/>
    </location>
</feature>
<evidence type="ECO:0000256" key="6">
    <source>
        <dbReference type="ARBA" id="ARBA00023136"/>
    </source>
</evidence>
<keyword evidence="11" id="KW-1185">Reference proteome</keyword>
<dbReference type="OrthoDB" id="248903at2759"/>
<dbReference type="PANTHER" id="PTHR13815:SF7">
    <property type="entry name" value="GOLGIN SUBFAMILY A MEMBER 5"/>
    <property type="match status" value="1"/>
</dbReference>
<accession>T1KFV8</accession>
<evidence type="ECO:0000256" key="1">
    <source>
        <dbReference type="ARBA" id="ARBA00004409"/>
    </source>
</evidence>
<dbReference type="Proteomes" id="UP000015104">
    <property type="component" value="Unassembled WGS sequence"/>
</dbReference>
<keyword evidence="2 9" id="KW-0812">Transmembrane</keyword>
<feature type="transmembrane region" description="Helical" evidence="9">
    <location>
        <begin position="659"/>
        <end position="679"/>
    </location>
</feature>
<feature type="region of interest" description="Disordered" evidence="8">
    <location>
        <begin position="72"/>
        <end position="99"/>
    </location>
</feature>
<evidence type="ECO:0000256" key="2">
    <source>
        <dbReference type="ARBA" id="ARBA00022692"/>
    </source>
</evidence>
<keyword evidence="4" id="KW-0333">Golgi apparatus</keyword>
<evidence type="ECO:0000256" key="5">
    <source>
        <dbReference type="ARBA" id="ARBA00023054"/>
    </source>
</evidence>
<dbReference type="GO" id="GO:0000301">
    <property type="term" value="P:retrograde transport, vesicle recycling within Golgi"/>
    <property type="evidence" value="ECO:0007669"/>
    <property type="project" value="TreeGrafter"/>
</dbReference>
<reference evidence="11" key="1">
    <citation type="submission" date="2011-08" db="EMBL/GenBank/DDBJ databases">
        <authorList>
            <person name="Rombauts S."/>
        </authorList>
    </citation>
    <scope>NUCLEOTIDE SEQUENCE</scope>
    <source>
        <strain evidence="11">London</strain>
    </source>
</reference>
<dbReference type="AlphaFoldDB" id="T1KFV8"/>
<dbReference type="Pfam" id="PF09787">
    <property type="entry name" value="Golgin_A5"/>
    <property type="match status" value="1"/>
</dbReference>
<dbReference type="HOGENOM" id="CLU_022484_0_0_1"/>
<evidence type="ECO:0000313" key="11">
    <source>
        <dbReference type="Proteomes" id="UP000015104"/>
    </source>
</evidence>
<name>T1KFV8_TETUR</name>
<dbReference type="GO" id="GO:0031985">
    <property type="term" value="C:Golgi cisterna"/>
    <property type="evidence" value="ECO:0007669"/>
    <property type="project" value="TreeGrafter"/>
</dbReference>
<feature type="compositionally biased region" description="Basic and acidic residues" evidence="8">
    <location>
        <begin position="147"/>
        <end position="159"/>
    </location>
</feature>
<evidence type="ECO:0000256" key="8">
    <source>
        <dbReference type="SAM" id="MobiDB-lite"/>
    </source>
</evidence>
<evidence type="ECO:0000256" key="4">
    <source>
        <dbReference type="ARBA" id="ARBA00023034"/>
    </source>
</evidence>
<dbReference type="EMBL" id="CAEY01000039">
    <property type="status" value="NOT_ANNOTATED_CDS"/>
    <property type="molecule type" value="Genomic_DNA"/>
</dbReference>
<feature type="coiled-coil region" evidence="7">
    <location>
        <begin position="421"/>
        <end position="578"/>
    </location>
</feature>
<evidence type="ECO:0000256" key="3">
    <source>
        <dbReference type="ARBA" id="ARBA00022989"/>
    </source>
</evidence>
<evidence type="ECO:0000313" key="10">
    <source>
        <dbReference type="EnsemblMetazoa" id="tetur10g04530.1"/>
    </source>
</evidence>
<comment type="subcellular location">
    <subcellularLocation>
        <location evidence="1">Golgi apparatus membrane</location>
        <topology evidence="1">Single-pass type IV membrane protein</topology>
    </subcellularLocation>
</comment>
<feature type="compositionally biased region" description="Polar residues" evidence="8">
    <location>
        <begin position="135"/>
        <end position="146"/>
    </location>
</feature>
<reference evidence="10" key="2">
    <citation type="submission" date="2015-06" db="UniProtKB">
        <authorList>
            <consortium name="EnsemblMetazoa"/>
        </authorList>
    </citation>
    <scope>IDENTIFICATION</scope>
</reference>
<evidence type="ECO:0000256" key="9">
    <source>
        <dbReference type="SAM" id="Phobius"/>
    </source>
</evidence>